<dbReference type="AlphaFoldDB" id="A0AAP2CHB6"/>
<dbReference type="SUPFAM" id="SSF54593">
    <property type="entry name" value="Glyoxalase/Bleomycin resistance protein/Dihydroxybiphenyl dioxygenase"/>
    <property type="match status" value="1"/>
</dbReference>
<feature type="domain" description="PhnB-like" evidence="1">
    <location>
        <begin position="5"/>
        <end position="133"/>
    </location>
</feature>
<proteinExistence type="predicted"/>
<dbReference type="Gene3D" id="3.10.180.10">
    <property type="entry name" value="2,3-Dihydroxybiphenyl 1,2-Dioxygenase, domain 1"/>
    <property type="match status" value="1"/>
</dbReference>
<dbReference type="CDD" id="cd06588">
    <property type="entry name" value="PhnB_like"/>
    <property type="match status" value="1"/>
</dbReference>
<sequence length="139" mass="15918">MATLNPYLNFPGNAEEAFSFYRSVFGGDYMIQRFKEIPDMENLSDEDGEKAMHISFPIGDCTLMASDVLSSQNQQLTSGNNFYISIDAKSEEEANRFFDGLSAGGEVEMPMQRTFWNAYFGMLKDPYGIKWMVNYDYQE</sequence>
<gene>
    <name evidence="2" type="ORF">KI659_07180</name>
</gene>
<dbReference type="InterPro" id="IPR028973">
    <property type="entry name" value="PhnB-like"/>
</dbReference>
<reference evidence="2 3" key="1">
    <citation type="submission" date="2021-05" db="EMBL/GenBank/DDBJ databases">
        <authorList>
            <person name="Zhang Z.D."/>
            <person name="Osman G."/>
        </authorList>
    </citation>
    <scope>NUCLEOTIDE SEQUENCE [LARGE SCALE GENOMIC DNA]</scope>
    <source>
        <strain evidence="2 3">KCTC 32217</strain>
    </source>
</reference>
<evidence type="ECO:0000259" key="1">
    <source>
        <dbReference type="Pfam" id="PF06983"/>
    </source>
</evidence>
<name>A0AAP2CHB6_9BACT</name>
<dbReference type="Proteomes" id="UP001319104">
    <property type="component" value="Unassembled WGS sequence"/>
</dbReference>
<dbReference type="Pfam" id="PF06983">
    <property type="entry name" value="3-dmu-9_3-mt"/>
    <property type="match status" value="1"/>
</dbReference>
<dbReference type="RefSeq" id="WP_213944682.1">
    <property type="nucleotide sequence ID" value="NZ_JAHCMY010000003.1"/>
</dbReference>
<keyword evidence="3" id="KW-1185">Reference proteome</keyword>
<comment type="caution">
    <text evidence="2">The sequence shown here is derived from an EMBL/GenBank/DDBJ whole genome shotgun (WGS) entry which is preliminary data.</text>
</comment>
<dbReference type="PANTHER" id="PTHR33990:SF1">
    <property type="entry name" value="PROTEIN YJDN"/>
    <property type="match status" value="1"/>
</dbReference>
<protein>
    <submittedName>
        <fullName evidence="2">VOC family protein</fullName>
    </submittedName>
</protein>
<evidence type="ECO:0000313" key="3">
    <source>
        <dbReference type="Proteomes" id="UP001319104"/>
    </source>
</evidence>
<organism evidence="2 3">
    <name type="scientific">Litoribacter ruber</name>
    <dbReference type="NCBI Taxonomy" id="702568"/>
    <lineage>
        <taxon>Bacteria</taxon>
        <taxon>Pseudomonadati</taxon>
        <taxon>Bacteroidota</taxon>
        <taxon>Cytophagia</taxon>
        <taxon>Cytophagales</taxon>
        <taxon>Cyclobacteriaceae</taxon>
        <taxon>Litoribacter</taxon>
    </lineage>
</organism>
<accession>A0AAP2CHB6</accession>
<dbReference type="InterPro" id="IPR029068">
    <property type="entry name" value="Glyas_Bleomycin-R_OHBP_Dase"/>
</dbReference>
<dbReference type="EMBL" id="JAHCMY010000003">
    <property type="protein sequence ID" value="MBS9523795.1"/>
    <property type="molecule type" value="Genomic_DNA"/>
</dbReference>
<dbReference type="PANTHER" id="PTHR33990">
    <property type="entry name" value="PROTEIN YJDN-RELATED"/>
    <property type="match status" value="1"/>
</dbReference>
<evidence type="ECO:0000313" key="2">
    <source>
        <dbReference type="EMBL" id="MBS9523795.1"/>
    </source>
</evidence>